<dbReference type="SUPFAM" id="SSF55874">
    <property type="entry name" value="ATPase domain of HSP90 chaperone/DNA topoisomerase II/histidine kinase"/>
    <property type="match status" value="1"/>
</dbReference>
<dbReference type="CDD" id="cd06225">
    <property type="entry name" value="HAMP"/>
    <property type="match status" value="1"/>
</dbReference>
<reference evidence="18" key="1">
    <citation type="journal article" date="2019" name="Int. J. Syst. Evol. Microbiol.">
        <title>The Global Catalogue of Microorganisms (GCM) 10K type strain sequencing project: providing services to taxonomists for standard genome sequencing and annotation.</title>
        <authorList>
            <consortium name="The Broad Institute Genomics Platform"/>
            <consortium name="The Broad Institute Genome Sequencing Center for Infectious Disease"/>
            <person name="Wu L."/>
            <person name="Ma J."/>
        </authorList>
    </citation>
    <scope>NUCLEOTIDE SEQUENCE [LARGE SCALE GENOMIC DNA]</scope>
    <source>
        <strain evidence="18">CGMCC 1.3240</strain>
    </source>
</reference>
<evidence type="ECO:0000256" key="10">
    <source>
        <dbReference type="ARBA" id="ARBA00022840"/>
    </source>
</evidence>
<evidence type="ECO:0000256" key="6">
    <source>
        <dbReference type="ARBA" id="ARBA00022679"/>
    </source>
</evidence>
<evidence type="ECO:0000256" key="2">
    <source>
        <dbReference type="ARBA" id="ARBA00004651"/>
    </source>
</evidence>
<keyword evidence="8" id="KW-0547">Nucleotide-binding</keyword>
<dbReference type="InterPro" id="IPR003661">
    <property type="entry name" value="HisK_dim/P_dom"/>
</dbReference>
<keyword evidence="9 17" id="KW-0418">Kinase</keyword>
<keyword evidence="5" id="KW-0597">Phosphoprotein</keyword>
<evidence type="ECO:0000256" key="5">
    <source>
        <dbReference type="ARBA" id="ARBA00022553"/>
    </source>
</evidence>
<accession>A0ABW0VVM6</accession>
<dbReference type="InterPro" id="IPR003594">
    <property type="entry name" value="HATPase_dom"/>
</dbReference>
<keyword evidence="12" id="KW-0902">Two-component regulatory system</keyword>
<feature type="domain" description="Histidine kinase" evidence="15">
    <location>
        <begin position="146"/>
        <end position="363"/>
    </location>
</feature>
<name>A0ABW0VVM6_9BACL</name>
<evidence type="ECO:0000313" key="17">
    <source>
        <dbReference type="EMBL" id="MFC5648929.1"/>
    </source>
</evidence>
<dbReference type="EC" id="2.7.13.3" evidence="3"/>
<evidence type="ECO:0000256" key="12">
    <source>
        <dbReference type="ARBA" id="ARBA00023012"/>
    </source>
</evidence>
<comment type="subcellular location">
    <subcellularLocation>
        <location evidence="2">Cell membrane</location>
        <topology evidence="2">Multi-pass membrane protein</topology>
    </subcellularLocation>
</comment>
<sequence length="364" mass="42404">MKLRWLVPLFWSALVSVVGLAVLVTLSRTFFYSKIASLSPREIFNWFNWNIGYPEIYVIAIVMIFIVAAAYFFPRDRKLRHQRYLAQMTEDVERIARGDLQHKVPIRQVEGLEQLAVHINQFVERLDMALVEERKAQQTKNELITNVSHDLRTPLTSITGYLGLIEQDLYRDEVELRYYVSLVYEESERMSQLIQDLFEYTRLRNHEMKLREGKINLVEMLHQLTEQFQLQFEQASLTPRMKFESSQLIVSADGNKLRRVFENLLTNAIKYGREGLYLDITGYKDKHQIVIDIINYGEVIPASDLPHIFERFYRVEKSRAVHSGGSGLGLAIAKEIVELHGGHLSARSSLEQTVFTVTIKEYTQ</sequence>
<keyword evidence="13 14" id="KW-0472">Membrane</keyword>
<dbReference type="SMART" id="SM00387">
    <property type="entry name" value="HATPase_c"/>
    <property type="match status" value="1"/>
</dbReference>
<evidence type="ECO:0000256" key="1">
    <source>
        <dbReference type="ARBA" id="ARBA00000085"/>
    </source>
</evidence>
<dbReference type="SUPFAM" id="SSF47384">
    <property type="entry name" value="Homodimeric domain of signal transducing histidine kinase"/>
    <property type="match status" value="1"/>
</dbReference>
<dbReference type="PANTHER" id="PTHR45528:SF1">
    <property type="entry name" value="SENSOR HISTIDINE KINASE CPXA"/>
    <property type="match status" value="1"/>
</dbReference>
<comment type="caution">
    <text evidence="17">The sequence shown here is derived from an EMBL/GenBank/DDBJ whole genome shotgun (WGS) entry which is preliminary data.</text>
</comment>
<dbReference type="Proteomes" id="UP001596047">
    <property type="component" value="Unassembled WGS sequence"/>
</dbReference>
<keyword evidence="7 14" id="KW-0812">Transmembrane</keyword>
<dbReference type="InterPro" id="IPR004358">
    <property type="entry name" value="Sig_transdc_His_kin-like_C"/>
</dbReference>
<dbReference type="SMART" id="SM00304">
    <property type="entry name" value="HAMP"/>
    <property type="match status" value="1"/>
</dbReference>
<dbReference type="CDD" id="cd00075">
    <property type="entry name" value="HATPase"/>
    <property type="match status" value="1"/>
</dbReference>
<evidence type="ECO:0000256" key="8">
    <source>
        <dbReference type="ARBA" id="ARBA00022741"/>
    </source>
</evidence>
<evidence type="ECO:0000256" key="14">
    <source>
        <dbReference type="SAM" id="Phobius"/>
    </source>
</evidence>
<evidence type="ECO:0000313" key="18">
    <source>
        <dbReference type="Proteomes" id="UP001596047"/>
    </source>
</evidence>
<dbReference type="InterPro" id="IPR036097">
    <property type="entry name" value="HisK_dim/P_sf"/>
</dbReference>
<feature type="transmembrane region" description="Helical" evidence="14">
    <location>
        <begin position="9"/>
        <end position="31"/>
    </location>
</feature>
<keyword evidence="11 14" id="KW-1133">Transmembrane helix</keyword>
<protein>
    <recommendedName>
        <fullName evidence="3">histidine kinase</fullName>
        <ecNumber evidence="3">2.7.13.3</ecNumber>
    </recommendedName>
</protein>
<dbReference type="InterPro" id="IPR005467">
    <property type="entry name" value="His_kinase_dom"/>
</dbReference>
<dbReference type="PROSITE" id="PS50885">
    <property type="entry name" value="HAMP"/>
    <property type="match status" value="1"/>
</dbReference>
<dbReference type="Pfam" id="PF02518">
    <property type="entry name" value="HATPase_c"/>
    <property type="match status" value="1"/>
</dbReference>
<evidence type="ECO:0000256" key="9">
    <source>
        <dbReference type="ARBA" id="ARBA00022777"/>
    </source>
</evidence>
<comment type="catalytic activity">
    <reaction evidence="1">
        <text>ATP + protein L-histidine = ADP + protein N-phospho-L-histidine.</text>
        <dbReference type="EC" id="2.7.13.3"/>
    </reaction>
</comment>
<feature type="domain" description="HAMP" evidence="16">
    <location>
        <begin position="79"/>
        <end position="131"/>
    </location>
</feature>
<keyword evidence="6" id="KW-0808">Transferase</keyword>
<proteinExistence type="predicted"/>
<evidence type="ECO:0000256" key="13">
    <source>
        <dbReference type="ARBA" id="ARBA00023136"/>
    </source>
</evidence>
<dbReference type="SMART" id="SM00388">
    <property type="entry name" value="HisKA"/>
    <property type="match status" value="1"/>
</dbReference>
<dbReference type="InterPro" id="IPR003660">
    <property type="entry name" value="HAMP_dom"/>
</dbReference>
<dbReference type="CDD" id="cd00082">
    <property type="entry name" value="HisKA"/>
    <property type="match status" value="1"/>
</dbReference>
<dbReference type="RefSeq" id="WP_379187420.1">
    <property type="nucleotide sequence ID" value="NZ_JBHSOW010000028.1"/>
</dbReference>
<evidence type="ECO:0000256" key="4">
    <source>
        <dbReference type="ARBA" id="ARBA00022475"/>
    </source>
</evidence>
<dbReference type="PANTHER" id="PTHR45528">
    <property type="entry name" value="SENSOR HISTIDINE KINASE CPXA"/>
    <property type="match status" value="1"/>
</dbReference>
<organism evidence="17 18">
    <name type="scientific">Paenibacillus solisilvae</name>
    <dbReference type="NCBI Taxonomy" id="2486751"/>
    <lineage>
        <taxon>Bacteria</taxon>
        <taxon>Bacillati</taxon>
        <taxon>Bacillota</taxon>
        <taxon>Bacilli</taxon>
        <taxon>Bacillales</taxon>
        <taxon>Paenibacillaceae</taxon>
        <taxon>Paenibacillus</taxon>
    </lineage>
</organism>
<dbReference type="Gene3D" id="1.10.287.130">
    <property type="match status" value="1"/>
</dbReference>
<keyword evidence="10" id="KW-0067">ATP-binding</keyword>
<dbReference type="PRINTS" id="PR00344">
    <property type="entry name" value="BCTRLSENSOR"/>
</dbReference>
<keyword evidence="4" id="KW-1003">Cell membrane</keyword>
<evidence type="ECO:0000256" key="11">
    <source>
        <dbReference type="ARBA" id="ARBA00022989"/>
    </source>
</evidence>
<gene>
    <name evidence="17" type="ORF">ACFPYJ_07265</name>
</gene>
<keyword evidence="18" id="KW-1185">Reference proteome</keyword>
<dbReference type="Pfam" id="PF00512">
    <property type="entry name" value="HisKA"/>
    <property type="match status" value="1"/>
</dbReference>
<dbReference type="Gene3D" id="6.10.340.10">
    <property type="match status" value="1"/>
</dbReference>
<dbReference type="GO" id="GO:0016301">
    <property type="term" value="F:kinase activity"/>
    <property type="evidence" value="ECO:0007669"/>
    <property type="project" value="UniProtKB-KW"/>
</dbReference>
<dbReference type="EMBL" id="JBHSOW010000028">
    <property type="protein sequence ID" value="MFC5648929.1"/>
    <property type="molecule type" value="Genomic_DNA"/>
</dbReference>
<evidence type="ECO:0000256" key="3">
    <source>
        <dbReference type="ARBA" id="ARBA00012438"/>
    </source>
</evidence>
<evidence type="ECO:0000259" key="15">
    <source>
        <dbReference type="PROSITE" id="PS50109"/>
    </source>
</evidence>
<dbReference type="InterPro" id="IPR050398">
    <property type="entry name" value="HssS/ArlS-like"/>
</dbReference>
<evidence type="ECO:0000256" key="7">
    <source>
        <dbReference type="ARBA" id="ARBA00022692"/>
    </source>
</evidence>
<feature type="transmembrane region" description="Helical" evidence="14">
    <location>
        <begin position="51"/>
        <end position="73"/>
    </location>
</feature>
<dbReference type="Gene3D" id="3.30.565.10">
    <property type="entry name" value="Histidine kinase-like ATPase, C-terminal domain"/>
    <property type="match status" value="1"/>
</dbReference>
<evidence type="ECO:0000259" key="16">
    <source>
        <dbReference type="PROSITE" id="PS50885"/>
    </source>
</evidence>
<dbReference type="InterPro" id="IPR036890">
    <property type="entry name" value="HATPase_C_sf"/>
</dbReference>
<dbReference type="PROSITE" id="PS50109">
    <property type="entry name" value="HIS_KIN"/>
    <property type="match status" value="1"/>
</dbReference>